<proteinExistence type="predicted"/>
<name>Q90VT6_9RETR</name>
<evidence type="ECO:0000313" key="1">
    <source>
        <dbReference type="EMBL" id="BAB47135.2"/>
    </source>
</evidence>
<feature type="non-terminal residue" evidence="1">
    <location>
        <position position="117"/>
    </location>
</feature>
<sequence>INNGEIHPWVPGRNAIHGSRNATRSILSVTRHTGFGYLMFQLCLIWGLGETSRKLDMGELAAGQKCIYNSNIGNSHYGRNCFGRTTIKVLESPISQKEYSSRDAATPEDILAARDTI</sequence>
<dbReference type="Pfam" id="PF05858">
    <property type="entry name" value="BIV_Env"/>
    <property type="match status" value="1"/>
</dbReference>
<keyword evidence="1" id="KW-0946">Virion</keyword>
<feature type="non-terminal residue" evidence="1">
    <location>
        <position position="1"/>
    </location>
</feature>
<keyword evidence="1" id="KW-0261">Viral envelope protein</keyword>
<organism evidence="1">
    <name type="scientific">Bovine immunodeficiency virus</name>
    <dbReference type="NCBI Taxonomy" id="11657"/>
    <lineage>
        <taxon>Viruses</taxon>
        <taxon>Riboviria</taxon>
        <taxon>Pararnavirae</taxon>
        <taxon>Artverviricota</taxon>
        <taxon>Revtraviricetes</taxon>
        <taxon>Ortervirales</taxon>
        <taxon>Retroviridae</taxon>
        <taxon>Orthoretrovirinae</taxon>
        <taxon>Lentivirus</taxon>
        <taxon>Lentivirus bovimdef</taxon>
    </lineage>
</organism>
<accession>Q90VT6</accession>
<reference evidence="1" key="1">
    <citation type="submission" date="2000-03" db="EMBL/GenBank/DDBJ databases">
        <title>Nucleotide sequence analysis of the bovine immunodeficiency virus.</title>
        <authorList>
            <person name="Meas S."/>
            <person name="Ohashi K."/>
            <person name="Sugimoto C."/>
            <person name="Onuma M."/>
        </authorList>
    </citation>
    <scope>NUCLEOTIDE SEQUENCE</scope>
    <source>
        <strain evidence="1">Cambodian 21</strain>
    </source>
</reference>
<dbReference type="GO" id="GO:0019031">
    <property type="term" value="C:viral envelope"/>
    <property type="evidence" value="ECO:0007669"/>
    <property type="project" value="UniProtKB-KW"/>
</dbReference>
<protein>
    <submittedName>
        <fullName evidence="1">Envelope protein</fullName>
    </submittedName>
</protein>
<dbReference type="EMBL" id="AB040429">
    <property type="protein sequence ID" value="BAB47135.2"/>
    <property type="molecule type" value="Genomic_RNA"/>
</dbReference>